<name>A0A5A7S7Z9_9NOCA</name>
<dbReference type="GO" id="GO:0009062">
    <property type="term" value="P:fatty acid catabolic process"/>
    <property type="evidence" value="ECO:0007669"/>
    <property type="project" value="TreeGrafter"/>
</dbReference>
<evidence type="ECO:0000256" key="2">
    <source>
        <dbReference type="ARBA" id="ARBA00022801"/>
    </source>
</evidence>
<dbReference type="Pfam" id="PF13622">
    <property type="entry name" value="4HBT_3"/>
    <property type="match status" value="1"/>
</dbReference>
<organism evidence="5 6">
    <name type="scientific">Antrihabitans cavernicola</name>
    <dbReference type="NCBI Taxonomy" id="2495913"/>
    <lineage>
        <taxon>Bacteria</taxon>
        <taxon>Bacillati</taxon>
        <taxon>Actinomycetota</taxon>
        <taxon>Actinomycetes</taxon>
        <taxon>Mycobacteriales</taxon>
        <taxon>Nocardiaceae</taxon>
        <taxon>Antrihabitans</taxon>
    </lineage>
</organism>
<dbReference type="Proteomes" id="UP000322244">
    <property type="component" value="Unassembled WGS sequence"/>
</dbReference>
<comment type="similarity">
    <text evidence="1">Belongs to the C/M/P thioester hydrolase family.</text>
</comment>
<dbReference type="OrthoDB" id="9781019at2"/>
<dbReference type="PANTHER" id="PTHR11066:SF34">
    <property type="entry name" value="ACYL-COENZYME A THIOESTERASE 8"/>
    <property type="match status" value="1"/>
</dbReference>
<keyword evidence="2" id="KW-0378">Hydrolase</keyword>
<proteinExistence type="inferred from homology"/>
<dbReference type="GO" id="GO:0047617">
    <property type="term" value="F:fatty acyl-CoA hydrolase activity"/>
    <property type="evidence" value="ECO:0007669"/>
    <property type="project" value="InterPro"/>
</dbReference>
<gene>
    <name evidence="5" type="ORF">FOY51_20760</name>
</gene>
<dbReference type="InterPro" id="IPR029069">
    <property type="entry name" value="HotDog_dom_sf"/>
</dbReference>
<feature type="domain" description="Acyl-CoA thioesterase 2 C-terminal" evidence="3">
    <location>
        <begin position="154"/>
        <end position="284"/>
    </location>
</feature>
<keyword evidence="6" id="KW-1185">Reference proteome</keyword>
<evidence type="ECO:0000259" key="4">
    <source>
        <dbReference type="Pfam" id="PF13622"/>
    </source>
</evidence>
<dbReference type="InterPro" id="IPR049449">
    <property type="entry name" value="TesB_ACOT8-like_N"/>
</dbReference>
<dbReference type="InterPro" id="IPR042171">
    <property type="entry name" value="Acyl-CoA_hotdog"/>
</dbReference>
<evidence type="ECO:0000313" key="5">
    <source>
        <dbReference type="EMBL" id="KAA0021057.1"/>
    </source>
</evidence>
<accession>A0A5A7S7Z9</accession>
<dbReference type="GO" id="GO:0006637">
    <property type="term" value="P:acyl-CoA metabolic process"/>
    <property type="evidence" value="ECO:0007669"/>
    <property type="project" value="InterPro"/>
</dbReference>
<dbReference type="RefSeq" id="WP_149432176.1">
    <property type="nucleotide sequence ID" value="NZ_VLNY01000012.1"/>
</dbReference>
<sequence>MSSEAGTDLEILLTLLDLDQVDDDTFIGHNPPNAVGSRTFGGQLISQAMVAAGRTVGDGRPVHAINAHFIRGGNVKEPIEFRVQRHRDGRAFANRIVTAFQDDQELFVMLAAFQDWTKGLEHAVEVPDVPYPDVLPPLGDHFVGYEDRLELFVNALKPIDMRYANDPTWIMKGTGERLNHNRVWMKADGDLPDDPLVHVATMGYSSDTTVLDSIITTHGLSWGLDRIVAATVNHSMWFHRPFRFDDWALYATESPVAAGSRGLGTGRFFSLEGELLATVVQEGLIRHFPRKEK</sequence>
<dbReference type="PANTHER" id="PTHR11066">
    <property type="entry name" value="ACYL-COA THIOESTERASE"/>
    <property type="match status" value="1"/>
</dbReference>
<dbReference type="CDD" id="cd03444">
    <property type="entry name" value="Thioesterase_II_repeat1"/>
    <property type="match status" value="1"/>
</dbReference>
<dbReference type="AlphaFoldDB" id="A0A5A7S7Z9"/>
<dbReference type="EMBL" id="VLNY01000012">
    <property type="protein sequence ID" value="KAA0021057.1"/>
    <property type="molecule type" value="Genomic_DNA"/>
</dbReference>
<dbReference type="InterPro" id="IPR003703">
    <property type="entry name" value="Acyl_CoA_thio"/>
</dbReference>
<reference evidence="5 6" key="1">
    <citation type="submission" date="2019-07" db="EMBL/GenBank/DDBJ databases">
        <title>Rhodococcus cavernicolus sp. nov., isolated from a cave.</title>
        <authorList>
            <person name="Lee S.D."/>
        </authorList>
    </citation>
    <scope>NUCLEOTIDE SEQUENCE [LARGE SCALE GENOMIC DNA]</scope>
    <source>
        <strain evidence="5 6">C1-24</strain>
    </source>
</reference>
<evidence type="ECO:0000256" key="1">
    <source>
        <dbReference type="ARBA" id="ARBA00006538"/>
    </source>
</evidence>
<protein>
    <submittedName>
        <fullName evidence="5">Acyl-CoA thioesterase II</fullName>
    </submittedName>
</protein>
<dbReference type="InterPro" id="IPR025652">
    <property type="entry name" value="TesB_C"/>
</dbReference>
<dbReference type="Gene3D" id="2.40.160.210">
    <property type="entry name" value="Acyl-CoA thioesterase, double hotdog domain"/>
    <property type="match status" value="1"/>
</dbReference>
<evidence type="ECO:0000259" key="3">
    <source>
        <dbReference type="Pfam" id="PF02551"/>
    </source>
</evidence>
<dbReference type="Pfam" id="PF02551">
    <property type="entry name" value="Acyl_CoA_thio"/>
    <property type="match status" value="1"/>
</dbReference>
<comment type="caution">
    <text evidence="5">The sequence shown here is derived from an EMBL/GenBank/DDBJ whole genome shotgun (WGS) entry which is preliminary data.</text>
</comment>
<evidence type="ECO:0000313" key="6">
    <source>
        <dbReference type="Proteomes" id="UP000322244"/>
    </source>
</evidence>
<feature type="domain" description="Acyl-CoA thioesterase-like N-terminal HotDog" evidence="4">
    <location>
        <begin position="33"/>
        <end position="114"/>
    </location>
</feature>
<dbReference type="CDD" id="cd03445">
    <property type="entry name" value="Thioesterase_II_repeat2"/>
    <property type="match status" value="1"/>
</dbReference>
<dbReference type="SUPFAM" id="SSF54637">
    <property type="entry name" value="Thioesterase/thiol ester dehydrase-isomerase"/>
    <property type="match status" value="2"/>
</dbReference>